<protein>
    <submittedName>
        <fullName evidence="2">Uncharacterized protein</fullName>
    </submittedName>
</protein>
<comment type="caution">
    <text evidence="2">The sequence shown here is derived from an EMBL/GenBank/DDBJ whole genome shotgun (WGS) entry which is preliminary data.</text>
</comment>
<dbReference type="InParanoid" id="A0A2J7PVR9"/>
<reference evidence="2 3" key="1">
    <citation type="submission" date="2017-12" db="EMBL/GenBank/DDBJ databases">
        <title>Hemimetabolous genomes reveal molecular basis of termite eusociality.</title>
        <authorList>
            <person name="Harrison M.C."/>
            <person name="Jongepier E."/>
            <person name="Robertson H.M."/>
            <person name="Arning N."/>
            <person name="Bitard-Feildel T."/>
            <person name="Chao H."/>
            <person name="Childers C.P."/>
            <person name="Dinh H."/>
            <person name="Doddapaneni H."/>
            <person name="Dugan S."/>
            <person name="Gowin J."/>
            <person name="Greiner C."/>
            <person name="Han Y."/>
            <person name="Hu H."/>
            <person name="Hughes D.S.T."/>
            <person name="Huylmans A.-K."/>
            <person name="Kemena C."/>
            <person name="Kremer L.P.M."/>
            <person name="Lee S.L."/>
            <person name="Lopez-Ezquerra A."/>
            <person name="Mallet L."/>
            <person name="Monroy-Kuhn J.M."/>
            <person name="Moser A."/>
            <person name="Murali S.C."/>
            <person name="Muzny D.M."/>
            <person name="Otani S."/>
            <person name="Piulachs M.-D."/>
            <person name="Poelchau M."/>
            <person name="Qu J."/>
            <person name="Schaub F."/>
            <person name="Wada-Katsumata A."/>
            <person name="Worley K.C."/>
            <person name="Xie Q."/>
            <person name="Ylla G."/>
            <person name="Poulsen M."/>
            <person name="Gibbs R.A."/>
            <person name="Schal C."/>
            <person name="Richards S."/>
            <person name="Belles X."/>
            <person name="Korb J."/>
            <person name="Bornberg-Bauer E."/>
        </authorList>
    </citation>
    <scope>NUCLEOTIDE SEQUENCE [LARGE SCALE GENOMIC DNA]</scope>
    <source>
        <tissue evidence="2">Whole body</tissue>
    </source>
</reference>
<organism evidence="2 3">
    <name type="scientific">Cryptotermes secundus</name>
    <dbReference type="NCBI Taxonomy" id="105785"/>
    <lineage>
        <taxon>Eukaryota</taxon>
        <taxon>Metazoa</taxon>
        <taxon>Ecdysozoa</taxon>
        <taxon>Arthropoda</taxon>
        <taxon>Hexapoda</taxon>
        <taxon>Insecta</taxon>
        <taxon>Pterygota</taxon>
        <taxon>Neoptera</taxon>
        <taxon>Polyneoptera</taxon>
        <taxon>Dictyoptera</taxon>
        <taxon>Blattodea</taxon>
        <taxon>Blattoidea</taxon>
        <taxon>Termitoidae</taxon>
        <taxon>Kalotermitidae</taxon>
        <taxon>Cryptotermitinae</taxon>
        <taxon>Cryptotermes</taxon>
    </lineage>
</organism>
<keyword evidence="3" id="KW-1185">Reference proteome</keyword>
<evidence type="ECO:0000313" key="2">
    <source>
        <dbReference type="EMBL" id="PNF20400.1"/>
    </source>
</evidence>
<feature type="compositionally biased region" description="Basic and acidic residues" evidence="1">
    <location>
        <begin position="83"/>
        <end position="92"/>
    </location>
</feature>
<evidence type="ECO:0000313" key="3">
    <source>
        <dbReference type="Proteomes" id="UP000235965"/>
    </source>
</evidence>
<sequence length="114" mass="12861">MKQQEDDLSGFDIDPDLLEEMETSLEFTIELIELKEADLSLLNKPPKEATARGRKRPYSESFSTDGPGVGHETALMVPPVDTSVRKPKDGRKVRQPPSAFILFGREWRCKLATE</sequence>
<dbReference type="Proteomes" id="UP000235965">
    <property type="component" value="Unassembled WGS sequence"/>
</dbReference>
<dbReference type="AlphaFoldDB" id="A0A2J7PVR9"/>
<accession>A0A2J7PVR9</accession>
<name>A0A2J7PVR9_9NEOP</name>
<feature type="region of interest" description="Disordered" evidence="1">
    <location>
        <begin position="43"/>
        <end position="95"/>
    </location>
</feature>
<evidence type="ECO:0000256" key="1">
    <source>
        <dbReference type="SAM" id="MobiDB-lite"/>
    </source>
</evidence>
<gene>
    <name evidence="2" type="ORF">B7P43_G09712</name>
</gene>
<proteinExistence type="predicted"/>
<dbReference type="EMBL" id="NEVH01020945">
    <property type="protein sequence ID" value="PNF20400.1"/>
    <property type="molecule type" value="Genomic_DNA"/>
</dbReference>